<organism evidence="1 2">
    <name type="scientific">Artomyces pyxidatus</name>
    <dbReference type="NCBI Taxonomy" id="48021"/>
    <lineage>
        <taxon>Eukaryota</taxon>
        <taxon>Fungi</taxon>
        <taxon>Dikarya</taxon>
        <taxon>Basidiomycota</taxon>
        <taxon>Agaricomycotina</taxon>
        <taxon>Agaricomycetes</taxon>
        <taxon>Russulales</taxon>
        <taxon>Auriscalpiaceae</taxon>
        <taxon>Artomyces</taxon>
    </lineage>
</organism>
<proteinExistence type="predicted"/>
<sequence length="643" mass="70937">MLVHGLSLAFLLPSLALYTAIPTHAAPSALAAPEDLAAREASSSALVRRRELVRSEYDGFATTLQRRDGEHAHSSHHGAPLTMLNETEILLYHAPTPPSYWSIDFEDHDSGNKRYPGLMMMHVLMMSAAFFGALPAAIALRSVKHAWHGFSMILFWVFVVLGCSASGLYRKLTPDMYEGQKHSSQGYFVIFLALVVSAVDLISAFGRLVGYAQGLRNGDTFALRTFWKVVILGQQEHQALGVGAEYANLVEDSEELEEDMKAHLHDDGSHTDGDETAQWANNVRHHDYAETPVSERTLFGHRSRGSQHSDDTLHEHKRIVPAKESLLRRTGNIAFGTLERGLVFAGFAQFLFGVAVYTGGCRENYVNGCLAHLIKGGIFWCYGLVTFARFLGSFSEKGWAWNRAPVGEHVSAEFTESAVIFFYGITNTWMERFGAAPGDPYTTKEIQHISIAVMFWFAGLVGMGLESRRLRRWLAAVSTASMKSANEDSEIVAEPASYGGSFNPFPALVIGVTGAAMSAHAQTYLFQVQIHALWGYCLTAFAVLRCLSYFFVWLSPPRSILPSRPPTEALASFFLACGGLVFVLSDEEVTYAAMRKGRDDVMMFLNLAVAVTCLAFVWTLCVVSFKGWLKSRTHAAVAFHPSA</sequence>
<protein>
    <submittedName>
        <fullName evidence="1">Uncharacterized protein</fullName>
    </submittedName>
</protein>
<gene>
    <name evidence="1" type="ORF">BV25DRAFT_63309</name>
</gene>
<keyword evidence="2" id="KW-1185">Reference proteome</keyword>
<reference evidence="1" key="2">
    <citation type="journal article" date="2022" name="New Phytol.">
        <title>Evolutionary transition to the ectomycorrhizal habit in the genomes of a hyperdiverse lineage of mushroom-forming fungi.</title>
        <authorList>
            <person name="Looney B."/>
            <person name="Miyauchi S."/>
            <person name="Morin E."/>
            <person name="Drula E."/>
            <person name="Courty P.E."/>
            <person name="Kohler A."/>
            <person name="Kuo A."/>
            <person name="LaButti K."/>
            <person name="Pangilinan J."/>
            <person name="Lipzen A."/>
            <person name="Riley R."/>
            <person name="Andreopoulos W."/>
            <person name="He G."/>
            <person name="Johnson J."/>
            <person name="Nolan M."/>
            <person name="Tritt A."/>
            <person name="Barry K.W."/>
            <person name="Grigoriev I.V."/>
            <person name="Nagy L.G."/>
            <person name="Hibbett D."/>
            <person name="Henrissat B."/>
            <person name="Matheny P.B."/>
            <person name="Labbe J."/>
            <person name="Martin F.M."/>
        </authorList>
    </citation>
    <scope>NUCLEOTIDE SEQUENCE</scope>
    <source>
        <strain evidence="1">HHB10654</strain>
    </source>
</reference>
<dbReference type="EMBL" id="MU277187">
    <property type="protein sequence ID" value="KAI0068920.1"/>
    <property type="molecule type" value="Genomic_DNA"/>
</dbReference>
<dbReference type="Proteomes" id="UP000814140">
    <property type="component" value="Unassembled WGS sequence"/>
</dbReference>
<accession>A0ACB8TKM5</accession>
<name>A0ACB8TKM5_9AGAM</name>
<comment type="caution">
    <text evidence="1">The sequence shown here is derived from an EMBL/GenBank/DDBJ whole genome shotgun (WGS) entry which is preliminary data.</text>
</comment>
<evidence type="ECO:0000313" key="2">
    <source>
        <dbReference type="Proteomes" id="UP000814140"/>
    </source>
</evidence>
<evidence type="ECO:0000313" key="1">
    <source>
        <dbReference type="EMBL" id="KAI0068920.1"/>
    </source>
</evidence>
<reference evidence="1" key="1">
    <citation type="submission" date="2021-03" db="EMBL/GenBank/DDBJ databases">
        <authorList>
            <consortium name="DOE Joint Genome Institute"/>
            <person name="Ahrendt S."/>
            <person name="Looney B.P."/>
            <person name="Miyauchi S."/>
            <person name="Morin E."/>
            <person name="Drula E."/>
            <person name="Courty P.E."/>
            <person name="Chicoki N."/>
            <person name="Fauchery L."/>
            <person name="Kohler A."/>
            <person name="Kuo A."/>
            <person name="Labutti K."/>
            <person name="Pangilinan J."/>
            <person name="Lipzen A."/>
            <person name="Riley R."/>
            <person name="Andreopoulos W."/>
            <person name="He G."/>
            <person name="Johnson J."/>
            <person name="Barry K.W."/>
            <person name="Grigoriev I.V."/>
            <person name="Nagy L."/>
            <person name="Hibbett D."/>
            <person name="Henrissat B."/>
            <person name="Matheny P.B."/>
            <person name="Labbe J."/>
            <person name="Martin F."/>
        </authorList>
    </citation>
    <scope>NUCLEOTIDE SEQUENCE</scope>
    <source>
        <strain evidence="1">HHB10654</strain>
    </source>
</reference>